<dbReference type="PANTHER" id="PTHR30290">
    <property type="entry name" value="PERIPLASMIC BINDING COMPONENT OF ABC TRANSPORTER"/>
    <property type="match status" value="1"/>
</dbReference>
<dbReference type="PANTHER" id="PTHR30290:SF38">
    <property type="entry name" value="D,D-DIPEPTIDE-BINDING PERIPLASMIC PROTEIN DDPA-RELATED"/>
    <property type="match status" value="1"/>
</dbReference>
<dbReference type="CDD" id="cd08494">
    <property type="entry name" value="PBP2_NikA_DppA_OppA_like_6"/>
    <property type="match status" value="1"/>
</dbReference>
<accession>A0ABU8YE99</accession>
<reference evidence="3 4" key="1">
    <citation type="submission" date="2024-03" db="EMBL/GenBank/DDBJ databases">
        <title>Whole genomes of four grape xylem sap localized bacterial endophytes.</title>
        <authorList>
            <person name="Kumar G."/>
            <person name="Savka M.A."/>
        </authorList>
    </citation>
    <scope>NUCLEOTIDE SEQUENCE [LARGE SCALE GENOMIC DNA]</scope>
    <source>
        <strain evidence="3 4">RIT_GXS8</strain>
    </source>
</reference>
<evidence type="ECO:0000313" key="3">
    <source>
        <dbReference type="EMBL" id="MEK0172867.1"/>
    </source>
</evidence>
<evidence type="ECO:0000313" key="4">
    <source>
        <dbReference type="Proteomes" id="UP001370299"/>
    </source>
</evidence>
<sequence length="517" mass="55258">MSPLLHRRTARAARTTRIGRAALAATAVAVVSALALTGCSGSSNENGGADATVRVGLVLEPTSLDIRTQSGAALDQVLIDNVYQGLVGRTADGDIRDVLASEHEVSDDGLTYTFTLRDGITFQDGKDVTAADVVWSLEQVKSNETYVDSAKLAGVTSITSPSTGVVQLELAKPDSDLLWNLTGRSGLVLEKAATNDLSDTANGTGPYEVASWKQGDSLTFERNDDYWGAKAKVAKIVFRYITDPSTAVNAMANGDLDVLNPVDGTLKSQLQGNADIALHSGKTTDKYTLAFNDRKEPFTDKRVRQAIRQAIDPKALIKAIGGTGVEQGGPIPELDPGYEDLTDIDAYDPDNAKRLLAAAGQQDLELTLTYANVYPATIGDVLKSQLADVGITLTVKRVDFATWLSSVFQAPKSGERDFDLSMVDHVEARDFGNWANPDYYFGYDNAEVQSLYAESIAATDEATKTEALRKAAKIVSEDAAGEWLYTATEITAVRTGVTGFPVDGGNSRLDLSKLAVK</sequence>
<proteinExistence type="predicted"/>
<dbReference type="PIRSF" id="PIRSF002741">
    <property type="entry name" value="MppA"/>
    <property type="match status" value="1"/>
</dbReference>
<dbReference type="InterPro" id="IPR030678">
    <property type="entry name" value="Peptide/Ni-bd"/>
</dbReference>
<dbReference type="EMBL" id="JBBLYY010000076">
    <property type="protein sequence ID" value="MEK0172867.1"/>
    <property type="molecule type" value="Genomic_DNA"/>
</dbReference>
<dbReference type="InterPro" id="IPR039424">
    <property type="entry name" value="SBP_5"/>
</dbReference>
<organism evidence="3 4">
    <name type="scientific">Curtobacterium citreum</name>
    <dbReference type="NCBI Taxonomy" id="2036"/>
    <lineage>
        <taxon>Bacteria</taxon>
        <taxon>Bacillati</taxon>
        <taxon>Actinomycetota</taxon>
        <taxon>Actinomycetes</taxon>
        <taxon>Micrococcales</taxon>
        <taxon>Microbacteriaceae</taxon>
        <taxon>Curtobacterium</taxon>
    </lineage>
</organism>
<evidence type="ECO:0000256" key="1">
    <source>
        <dbReference type="ARBA" id="ARBA00022729"/>
    </source>
</evidence>
<name>A0ABU8YE99_9MICO</name>
<protein>
    <submittedName>
        <fullName evidence="3">ABC transporter substrate-binding protein</fullName>
    </submittedName>
</protein>
<dbReference type="InterPro" id="IPR000914">
    <property type="entry name" value="SBP_5_dom"/>
</dbReference>
<dbReference type="Gene3D" id="3.40.190.10">
    <property type="entry name" value="Periplasmic binding protein-like II"/>
    <property type="match status" value="1"/>
</dbReference>
<dbReference type="SUPFAM" id="SSF53850">
    <property type="entry name" value="Periplasmic binding protein-like II"/>
    <property type="match status" value="1"/>
</dbReference>
<dbReference type="RefSeq" id="WP_123312372.1">
    <property type="nucleotide sequence ID" value="NZ_JBBKAP010000056.1"/>
</dbReference>
<keyword evidence="1" id="KW-0732">Signal</keyword>
<dbReference type="Gene3D" id="3.10.105.10">
    <property type="entry name" value="Dipeptide-binding Protein, Domain 3"/>
    <property type="match status" value="1"/>
</dbReference>
<evidence type="ECO:0000259" key="2">
    <source>
        <dbReference type="Pfam" id="PF00496"/>
    </source>
</evidence>
<gene>
    <name evidence="3" type="ORF">WMN62_15455</name>
</gene>
<feature type="domain" description="Solute-binding protein family 5" evidence="2">
    <location>
        <begin position="98"/>
        <end position="423"/>
    </location>
</feature>
<comment type="caution">
    <text evidence="3">The sequence shown here is derived from an EMBL/GenBank/DDBJ whole genome shotgun (WGS) entry which is preliminary data.</text>
</comment>
<dbReference type="Pfam" id="PF00496">
    <property type="entry name" value="SBP_bac_5"/>
    <property type="match status" value="1"/>
</dbReference>
<keyword evidence="4" id="KW-1185">Reference proteome</keyword>
<dbReference type="Proteomes" id="UP001370299">
    <property type="component" value="Unassembled WGS sequence"/>
</dbReference>